<dbReference type="PANTHER" id="PTHR47744:SF1">
    <property type="entry name" value="OS05G0526300 PROTEIN"/>
    <property type="match status" value="1"/>
</dbReference>
<protein>
    <recommendedName>
        <fullName evidence="1">F-box domain-containing protein</fullName>
    </recommendedName>
</protein>
<dbReference type="PANTHER" id="PTHR47744">
    <property type="entry name" value="OS05G0526300 PROTEIN"/>
    <property type="match status" value="1"/>
</dbReference>
<name>A0A7J7LVV6_9MAGN</name>
<dbReference type="Proteomes" id="UP000541444">
    <property type="component" value="Unassembled WGS sequence"/>
</dbReference>
<dbReference type="OrthoDB" id="10257471at2759"/>
<proteinExistence type="predicted"/>
<evidence type="ECO:0000313" key="3">
    <source>
        <dbReference type="Proteomes" id="UP000541444"/>
    </source>
</evidence>
<sequence length="286" mass="33065">MSDSIKRYETLKLRHHLSCTLDYSSACTELSFIIRKAYTDLPKTLQSILFQDILSAFKFLPEVQTRQGMSAANLLLQAAEASLPRLKRMLAITEFKHAVIAHKKRYNTKNDEEDSPEQLPQDVLLLIFSLLDMRSLVAASRVCWSWRSAANDNKLWQLQCDVYFESSQSAEKRSSNFSCDKVVDATTIIDWKDTFKRGYIGKFSWKFSSHRGYCKQCKVMVWLDNMKCSNMHPKLKVENPQIRPICHQQVVTYLRHGSFWAYFPSSDSDSDSDSDATSKLWAYSLH</sequence>
<dbReference type="Pfam" id="PF24104">
    <property type="entry name" value="At5g52880_ARM"/>
    <property type="match status" value="1"/>
</dbReference>
<dbReference type="InterPro" id="IPR001810">
    <property type="entry name" value="F-box_dom"/>
</dbReference>
<dbReference type="Gene3D" id="1.20.1280.50">
    <property type="match status" value="1"/>
</dbReference>
<feature type="domain" description="F-box" evidence="1">
    <location>
        <begin position="113"/>
        <end position="159"/>
    </location>
</feature>
<evidence type="ECO:0000259" key="1">
    <source>
        <dbReference type="PROSITE" id="PS50181"/>
    </source>
</evidence>
<reference evidence="2 3" key="1">
    <citation type="journal article" date="2020" name="IScience">
        <title>Genome Sequencing of the Endangered Kingdonia uniflora (Circaeasteraceae, Ranunculales) Reveals Potential Mechanisms of Evolutionary Specialization.</title>
        <authorList>
            <person name="Sun Y."/>
            <person name="Deng T."/>
            <person name="Zhang A."/>
            <person name="Moore M.J."/>
            <person name="Landis J.B."/>
            <person name="Lin N."/>
            <person name="Zhang H."/>
            <person name="Zhang X."/>
            <person name="Huang J."/>
            <person name="Zhang X."/>
            <person name="Sun H."/>
            <person name="Wang H."/>
        </authorList>
    </citation>
    <scope>NUCLEOTIDE SEQUENCE [LARGE SCALE GENOMIC DNA]</scope>
    <source>
        <strain evidence="2">TB1705</strain>
        <tissue evidence="2">Leaf</tissue>
    </source>
</reference>
<dbReference type="PROSITE" id="PS50181">
    <property type="entry name" value="FBOX"/>
    <property type="match status" value="1"/>
</dbReference>
<evidence type="ECO:0000313" key="2">
    <source>
        <dbReference type="EMBL" id="KAF6146776.1"/>
    </source>
</evidence>
<dbReference type="InterPro" id="IPR057039">
    <property type="entry name" value="At5g52880_ARM"/>
</dbReference>
<dbReference type="SUPFAM" id="SSF81383">
    <property type="entry name" value="F-box domain"/>
    <property type="match status" value="1"/>
</dbReference>
<dbReference type="AlphaFoldDB" id="A0A7J7LVV6"/>
<dbReference type="InterPro" id="IPR036047">
    <property type="entry name" value="F-box-like_dom_sf"/>
</dbReference>
<dbReference type="EMBL" id="JACGCM010001956">
    <property type="protein sequence ID" value="KAF6146776.1"/>
    <property type="molecule type" value="Genomic_DNA"/>
</dbReference>
<dbReference type="SMART" id="SM00256">
    <property type="entry name" value="FBOX"/>
    <property type="match status" value="1"/>
</dbReference>
<accession>A0A7J7LVV6</accession>
<gene>
    <name evidence="2" type="ORF">GIB67_007490</name>
</gene>
<comment type="caution">
    <text evidence="2">The sequence shown here is derived from an EMBL/GenBank/DDBJ whole genome shotgun (WGS) entry which is preliminary data.</text>
</comment>
<dbReference type="Pfam" id="PF12937">
    <property type="entry name" value="F-box-like"/>
    <property type="match status" value="1"/>
</dbReference>
<keyword evidence="3" id="KW-1185">Reference proteome</keyword>
<organism evidence="2 3">
    <name type="scientific">Kingdonia uniflora</name>
    <dbReference type="NCBI Taxonomy" id="39325"/>
    <lineage>
        <taxon>Eukaryota</taxon>
        <taxon>Viridiplantae</taxon>
        <taxon>Streptophyta</taxon>
        <taxon>Embryophyta</taxon>
        <taxon>Tracheophyta</taxon>
        <taxon>Spermatophyta</taxon>
        <taxon>Magnoliopsida</taxon>
        <taxon>Ranunculales</taxon>
        <taxon>Circaeasteraceae</taxon>
        <taxon>Kingdonia</taxon>
    </lineage>
</organism>